<dbReference type="GO" id="GO:0005634">
    <property type="term" value="C:nucleus"/>
    <property type="evidence" value="ECO:0007669"/>
    <property type="project" value="UniProtKB-SubCell"/>
</dbReference>
<proteinExistence type="inferred from homology"/>
<dbReference type="GO" id="GO:0008270">
    <property type="term" value="F:zinc ion binding"/>
    <property type="evidence" value="ECO:0007669"/>
    <property type="project" value="UniProtKB-KW"/>
</dbReference>
<comment type="subcellular location">
    <subcellularLocation>
        <location evidence="1 11">Nucleus</location>
    </subcellularLocation>
</comment>
<comment type="similarity">
    <text evidence="2 11">Belongs to the nuclear hormone receptor family.</text>
</comment>
<dbReference type="Pfam" id="PF00104">
    <property type="entry name" value="Hormone_recep"/>
    <property type="match status" value="2"/>
</dbReference>
<sequence>MKVGMKSQSLQIQQRFNINKSFEIFVGRPNLILFTTNSIKKRNYIDVKNLVSEAYGILKIGAPTPFSKNLSQLEKMALEISYSTGKCTKLEVISQNSFSKVWQFYFFSAAKWLTHLEEFTVLPIAVQQMQFLQSIWHVFGRIYKTGKSAELRKKQANDSKILNISDQYYLEMEKTEFDMSWLSPYPFDQVKLFLFGGEVDCNADELVGAILKLDLSQIEICYMTAPLCFQYAETRFAGTNFSGIGDRLLAVLDNDLHQYYMTRPDRNRNYAWRLAQMLKMNQSIQTKHCTLITYLFHSQTKIVYWKMQKFCEVCGASAHGYHFGAISCRACAAFFKRALLAKQQRKSCKYGEGCTDFSGISSPSCKSCRLEKCLKVGMNDSNLQSNRKPIQAVELYAGPRNLRTSGSPTKQRTYIDVKHLIYQGLKILNMGSPCTLNQELTQLQKLSLCSLKPPENPKQLHFIGKNTTVGMWELDFLSAAKWLTHFDELKKLPPGIQMQFLQTIWHLWALINKLIRTAGQWENGWQDSKRLQLCDDSYIDMDNAKVDVSWATHFSFDFSEVELTFMVSQLCFQYAASRFTETEFSEVCEKFQEILANDLHQHYASNSMSDKNYAGRLSQILKINQEILKDIRSLREKTLIANTFDLFKVDFSHPEMFVDTGYK</sequence>
<evidence type="ECO:0000256" key="8">
    <source>
        <dbReference type="ARBA" id="ARBA00023163"/>
    </source>
</evidence>
<dbReference type="GeneID" id="9839463"/>
<evidence type="ECO:0000256" key="10">
    <source>
        <dbReference type="ARBA" id="ARBA00023242"/>
    </source>
</evidence>
<organism evidence="14 15">
    <name type="scientific">Caenorhabditis remanei</name>
    <name type="common">Caenorhabditis vulgaris</name>
    <dbReference type="NCBI Taxonomy" id="31234"/>
    <lineage>
        <taxon>Eukaryota</taxon>
        <taxon>Metazoa</taxon>
        <taxon>Ecdysozoa</taxon>
        <taxon>Nematoda</taxon>
        <taxon>Chromadorea</taxon>
        <taxon>Rhabditida</taxon>
        <taxon>Rhabditina</taxon>
        <taxon>Rhabditomorpha</taxon>
        <taxon>Rhabditoidea</taxon>
        <taxon>Rhabditidae</taxon>
        <taxon>Peloderinae</taxon>
        <taxon>Caenorhabditis</taxon>
    </lineage>
</organism>
<feature type="domain" description="NR LBD" evidence="13">
    <location>
        <begin position="62"/>
        <end position="317"/>
    </location>
</feature>
<feature type="domain" description="NR LBD" evidence="13">
    <location>
        <begin position="435"/>
        <end position="660"/>
    </location>
</feature>
<dbReference type="EMBL" id="WUAV01000005">
    <property type="protein sequence ID" value="KAF1752985.1"/>
    <property type="molecule type" value="Genomic_DNA"/>
</dbReference>
<evidence type="ECO:0000256" key="11">
    <source>
        <dbReference type="RuleBase" id="RU004334"/>
    </source>
</evidence>
<dbReference type="Gene3D" id="1.10.565.10">
    <property type="entry name" value="Retinoid X Receptor"/>
    <property type="match status" value="2"/>
</dbReference>
<dbReference type="PANTHER" id="PTHR45680">
    <property type="entry name" value="NUCLEAR HORMONE RECEPTOR FAMILY"/>
    <property type="match status" value="1"/>
</dbReference>
<dbReference type="PROSITE" id="PS00031">
    <property type="entry name" value="NUCLEAR_REC_DBD_1"/>
    <property type="match status" value="1"/>
</dbReference>
<keyword evidence="10 11" id="KW-0539">Nucleus</keyword>
<evidence type="ECO:0000259" key="12">
    <source>
        <dbReference type="PROSITE" id="PS51030"/>
    </source>
</evidence>
<evidence type="ECO:0000256" key="1">
    <source>
        <dbReference type="ARBA" id="ARBA00004123"/>
    </source>
</evidence>
<evidence type="ECO:0000259" key="13">
    <source>
        <dbReference type="PROSITE" id="PS51843"/>
    </source>
</evidence>
<reference evidence="14 15" key="1">
    <citation type="submission" date="2019-12" db="EMBL/GenBank/DDBJ databases">
        <title>Chromosome-level assembly of the Caenorhabditis remanei genome.</title>
        <authorList>
            <person name="Teterina A.A."/>
            <person name="Willis J.H."/>
            <person name="Phillips P.C."/>
        </authorList>
    </citation>
    <scope>NUCLEOTIDE SEQUENCE [LARGE SCALE GENOMIC DNA]</scope>
    <source>
        <strain evidence="14 15">PX506</strain>
        <tissue evidence="14">Whole organism</tissue>
    </source>
</reference>
<dbReference type="Gene3D" id="3.30.50.10">
    <property type="entry name" value="Erythroid Transcription Factor GATA-1, subunit A"/>
    <property type="match status" value="1"/>
</dbReference>
<keyword evidence="9 11" id="KW-0675">Receptor</keyword>
<dbReference type="RefSeq" id="XP_053581994.1">
    <property type="nucleotide sequence ID" value="XM_053733081.1"/>
</dbReference>
<dbReference type="Proteomes" id="UP000483820">
    <property type="component" value="Chromosome V"/>
</dbReference>
<dbReference type="SUPFAM" id="SSF48508">
    <property type="entry name" value="Nuclear receptor ligand-binding domain"/>
    <property type="match status" value="2"/>
</dbReference>
<dbReference type="SMART" id="SM00430">
    <property type="entry name" value="HOLI"/>
    <property type="match status" value="2"/>
</dbReference>
<dbReference type="KEGG" id="crq:GCK72_019540"/>
<dbReference type="SMART" id="SM00399">
    <property type="entry name" value="ZnF_C4"/>
    <property type="match status" value="1"/>
</dbReference>
<dbReference type="InterPro" id="IPR001628">
    <property type="entry name" value="Znf_hrmn_rcpt"/>
</dbReference>
<keyword evidence="4 11" id="KW-0863">Zinc-finger</keyword>
<evidence type="ECO:0000256" key="9">
    <source>
        <dbReference type="ARBA" id="ARBA00023170"/>
    </source>
</evidence>
<dbReference type="SUPFAM" id="SSF57716">
    <property type="entry name" value="Glucocorticoid receptor-like (DNA-binding domain)"/>
    <property type="match status" value="1"/>
</dbReference>
<evidence type="ECO:0000256" key="4">
    <source>
        <dbReference type="ARBA" id="ARBA00022771"/>
    </source>
</evidence>
<dbReference type="InterPro" id="IPR049636">
    <property type="entry name" value="HNF4-like_DBD"/>
</dbReference>
<keyword evidence="5 11" id="KW-0862">Zinc</keyword>
<keyword evidence="3 11" id="KW-0479">Metal-binding</keyword>
<evidence type="ECO:0000256" key="2">
    <source>
        <dbReference type="ARBA" id="ARBA00005993"/>
    </source>
</evidence>
<dbReference type="InterPro" id="IPR000536">
    <property type="entry name" value="Nucl_hrmn_rcpt_lig-bd"/>
</dbReference>
<gene>
    <name evidence="14" type="ORF">GCK72_019540</name>
</gene>
<evidence type="ECO:0000256" key="3">
    <source>
        <dbReference type="ARBA" id="ARBA00022723"/>
    </source>
</evidence>
<keyword evidence="6 11" id="KW-0805">Transcription regulation</keyword>
<dbReference type="InterPro" id="IPR051152">
    <property type="entry name" value="C.elegans_Orphan_NR"/>
</dbReference>
<name>A0A6A5GE81_CAERE</name>
<dbReference type="PROSITE" id="PS51843">
    <property type="entry name" value="NR_LBD"/>
    <property type="match status" value="2"/>
</dbReference>
<dbReference type="CTD" id="9839463"/>
<feature type="domain" description="Nuclear receptor" evidence="12">
    <location>
        <begin position="308"/>
        <end position="385"/>
    </location>
</feature>
<dbReference type="InterPro" id="IPR013088">
    <property type="entry name" value="Znf_NHR/GATA"/>
</dbReference>
<comment type="caution">
    <text evidence="14">The sequence shown here is derived from an EMBL/GenBank/DDBJ whole genome shotgun (WGS) entry which is preliminary data.</text>
</comment>
<dbReference type="Pfam" id="PF00105">
    <property type="entry name" value="zf-C4"/>
    <property type="match status" value="1"/>
</dbReference>
<evidence type="ECO:0000313" key="15">
    <source>
        <dbReference type="Proteomes" id="UP000483820"/>
    </source>
</evidence>
<dbReference type="PRINTS" id="PR00047">
    <property type="entry name" value="STROIDFINGER"/>
</dbReference>
<dbReference type="GO" id="GO:0000978">
    <property type="term" value="F:RNA polymerase II cis-regulatory region sequence-specific DNA binding"/>
    <property type="evidence" value="ECO:0007669"/>
    <property type="project" value="InterPro"/>
</dbReference>
<dbReference type="PROSITE" id="PS51030">
    <property type="entry name" value="NUCLEAR_REC_DBD_2"/>
    <property type="match status" value="1"/>
</dbReference>
<keyword evidence="8 11" id="KW-0804">Transcription</keyword>
<dbReference type="InterPro" id="IPR035500">
    <property type="entry name" value="NHR-like_dom_sf"/>
</dbReference>
<evidence type="ECO:0000256" key="5">
    <source>
        <dbReference type="ARBA" id="ARBA00022833"/>
    </source>
</evidence>
<evidence type="ECO:0000256" key="7">
    <source>
        <dbReference type="ARBA" id="ARBA00023125"/>
    </source>
</evidence>
<dbReference type="GO" id="GO:0003700">
    <property type="term" value="F:DNA-binding transcription factor activity"/>
    <property type="evidence" value="ECO:0007669"/>
    <property type="project" value="InterPro"/>
</dbReference>
<accession>A0A6A5GE81</accession>
<dbReference type="AlphaFoldDB" id="A0A6A5GE81"/>
<protein>
    <recommendedName>
        <fullName evidence="16">Nuclear receptor domain-containing protein</fullName>
    </recommendedName>
</protein>
<evidence type="ECO:0000256" key="6">
    <source>
        <dbReference type="ARBA" id="ARBA00023015"/>
    </source>
</evidence>
<dbReference type="CDD" id="cd06960">
    <property type="entry name" value="NR_DBD_HNF4A"/>
    <property type="match status" value="1"/>
</dbReference>
<keyword evidence="7 11" id="KW-0238">DNA-binding</keyword>
<evidence type="ECO:0008006" key="16">
    <source>
        <dbReference type="Google" id="ProtNLM"/>
    </source>
</evidence>
<evidence type="ECO:0000313" key="14">
    <source>
        <dbReference type="EMBL" id="KAF1752985.1"/>
    </source>
</evidence>
<dbReference type="PANTHER" id="PTHR45680:SF24">
    <property type="entry name" value="NUCLEAR HORMONE RECEPTOR FAMILY-RELATED"/>
    <property type="match status" value="1"/>
</dbReference>